<dbReference type="PANTHER" id="PTHR43046">
    <property type="entry name" value="GDP-MANNOSE MANNOSYL HYDROLASE"/>
    <property type="match status" value="1"/>
</dbReference>
<evidence type="ECO:0000256" key="1">
    <source>
        <dbReference type="ARBA" id="ARBA00001946"/>
    </source>
</evidence>
<dbReference type="RefSeq" id="WP_233096429.1">
    <property type="nucleotide sequence ID" value="NZ_JAEACF010000001.1"/>
</dbReference>
<dbReference type="Pfam" id="PF00293">
    <property type="entry name" value="NUDIX"/>
    <property type="match status" value="1"/>
</dbReference>
<dbReference type="Proteomes" id="UP001549097">
    <property type="component" value="Unassembled WGS sequence"/>
</dbReference>
<accession>A0ABV2LI98</accession>
<dbReference type="InterPro" id="IPR015797">
    <property type="entry name" value="NUDIX_hydrolase-like_dom_sf"/>
</dbReference>
<evidence type="ECO:0000313" key="4">
    <source>
        <dbReference type="EMBL" id="MET3728307.1"/>
    </source>
</evidence>
<dbReference type="InterPro" id="IPR020476">
    <property type="entry name" value="Nudix_hydrolase"/>
</dbReference>
<protein>
    <submittedName>
        <fullName evidence="4">Mutator protein MutT</fullName>
    </submittedName>
</protein>
<dbReference type="Gene3D" id="3.90.79.10">
    <property type="entry name" value="Nucleoside Triphosphate Pyrophosphohydrolase"/>
    <property type="match status" value="1"/>
</dbReference>
<feature type="domain" description="Nudix hydrolase" evidence="3">
    <location>
        <begin position="6"/>
        <end position="130"/>
    </location>
</feature>
<evidence type="ECO:0000313" key="5">
    <source>
        <dbReference type="Proteomes" id="UP001549097"/>
    </source>
</evidence>
<dbReference type="PANTHER" id="PTHR43046:SF2">
    <property type="entry name" value="8-OXO-DGTP DIPHOSPHATASE-RELATED"/>
    <property type="match status" value="1"/>
</dbReference>
<evidence type="ECO:0000256" key="2">
    <source>
        <dbReference type="ARBA" id="ARBA00022801"/>
    </source>
</evidence>
<organism evidence="4 5">
    <name type="scientific">Fictibacillus halophilus</name>
    <dbReference type="NCBI Taxonomy" id="1610490"/>
    <lineage>
        <taxon>Bacteria</taxon>
        <taxon>Bacillati</taxon>
        <taxon>Bacillota</taxon>
        <taxon>Bacilli</taxon>
        <taxon>Bacillales</taxon>
        <taxon>Fictibacillaceae</taxon>
        <taxon>Fictibacillus</taxon>
    </lineage>
</organism>
<reference evidence="4 5" key="1">
    <citation type="submission" date="2024-06" db="EMBL/GenBank/DDBJ databases">
        <title>Genomic Encyclopedia of Type Strains, Phase IV (KMG-IV): sequencing the most valuable type-strain genomes for metagenomic binning, comparative biology and taxonomic classification.</title>
        <authorList>
            <person name="Goeker M."/>
        </authorList>
    </citation>
    <scope>NUCLEOTIDE SEQUENCE [LARGE SCALE GENOMIC DNA]</scope>
    <source>
        <strain evidence="4 5">DSM 100124</strain>
    </source>
</reference>
<dbReference type="SUPFAM" id="SSF55811">
    <property type="entry name" value="Nudix"/>
    <property type="match status" value="1"/>
</dbReference>
<keyword evidence="2" id="KW-0378">Hydrolase</keyword>
<comment type="caution">
    <text evidence="4">The sequence shown here is derived from an EMBL/GenBank/DDBJ whole genome shotgun (WGS) entry which is preliminary data.</text>
</comment>
<comment type="cofactor">
    <cofactor evidence="1">
        <name>Mg(2+)</name>
        <dbReference type="ChEBI" id="CHEBI:18420"/>
    </cofactor>
</comment>
<dbReference type="EMBL" id="JBEPMP010000001">
    <property type="protein sequence ID" value="MET3728307.1"/>
    <property type="molecule type" value="Genomic_DNA"/>
</dbReference>
<dbReference type="CDD" id="cd02883">
    <property type="entry name" value="NUDIX_Hydrolase"/>
    <property type="match status" value="1"/>
</dbReference>
<dbReference type="PRINTS" id="PR00502">
    <property type="entry name" value="NUDIXFAMILY"/>
</dbReference>
<evidence type="ECO:0000259" key="3">
    <source>
        <dbReference type="PROSITE" id="PS51462"/>
    </source>
</evidence>
<keyword evidence="5" id="KW-1185">Reference proteome</keyword>
<dbReference type="InterPro" id="IPR000086">
    <property type="entry name" value="NUDIX_hydrolase_dom"/>
</dbReference>
<dbReference type="PROSITE" id="PS51462">
    <property type="entry name" value="NUDIX"/>
    <property type="match status" value="1"/>
</dbReference>
<sequence>MTILDTFRFGSHAMIFNAENKVLLLKRTYGNKGWSLPGGAVDSGETIHQALFRECREELGIDVIDPVLTGLYYHSTINTQAAIFRCMISEDAEIVLSTEHSDYKWVDIGELSESQRIRAQDALRFRGQVFSRAF</sequence>
<proteinExistence type="predicted"/>
<name>A0ABV2LI98_9BACL</name>
<gene>
    <name evidence="4" type="ORF">ABID52_001888</name>
</gene>